<accession>A0ABS0S996</accession>
<dbReference type="EMBL" id="JADGMQ010000002">
    <property type="protein sequence ID" value="MBI1619864.1"/>
    <property type="molecule type" value="Genomic_DNA"/>
</dbReference>
<name>A0ABS0S996_9HYPH</name>
<comment type="caution">
    <text evidence="1">The sequence shown here is derived from an EMBL/GenBank/DDBJ whole genome shotgun (WGS) entry which is preliminary data.</text>
</comment>
<dbReference type="InterPro" id="IPR042257">
    <property type="entry name" value="DGOK_C"/>
</dbReference>
<sequence length="301" mass="31976">MKPFIAAVDWGTSSFRIWLLDSAGHILAEDRSDEGMMKAREIGFPTVLDRHLTRLSADPELPVMICGMAGAKQGWQEAPYVETPASLDDLVGRSVRVSADYPIHILPGVCQRSFDAPDVMRGEETQLLGAFSKGGASGIVCLPGTHTKWVLMEKGIIRRFTTFMTGEIYAAIAGHTILKLALAEGEDADPEGVAFTNAVLRAVEKPALATSRIFAIRSAPLLNIAGTEDAAAKLSGELIGLEIAGALAQFGELSKVELIGSGKLATLYRAALEAAGLSVHLTDADQAVRAGLLTAARRHNS</sequence>
<proteinExistence type="predicted"/>
<protein>
    <submittedName>
        <fullName evidence="1">2-dehydro-3-deoxygalactonokinase</fullName>
    </submittedName>
</protein>
<dbReference type="CDD" id="cd24012">
    <property type="entry name" value="ASKHA_NBD_KDGal-kinase"/>
    <property type="match status" value="1"/>
</dbReference>
<organism evidence="1 2">
    <name type="scientific">Aquamicrobium zhengzhouense</name>
    <dbReference type="NCBI Taxonomy" id="2781738"/>
    <lineage>
        <taxon>Bacteria</taxon>
        <taxon>Pseudomonadati</taxon>
        <taxon>Pseudomonadota</taxon>
        <taxon>Alphaproteobacteria</taxon>
        <taxon>Hyphomicrobiales</taxon>
        <taxon>Phyllobacteriaceae</taxon>
        <taxon>Aquamicrobium</taxon>
    </lineage>
</organism>
<gene>
    <name evidence="1" type="ORF">IOD40_04190</name>
</gene>
<dbReference type="RefSeq" id="WP_198474647.1">
    <property type="nucleotide sequence ID" value="NZ_JADGMQ010000002.1"/>
</dbReference>
<dbReference type="InterPro" id="IPR007729">
    <property type="entry name" value="DGOK"/>
</dbReference>
<dbReference type="Pfam" id="PF05035">
    <property type="entry name" value="DGOK"/>
    <property type="match status" value="1"/>
</dbReference>
<dbReference type="Gene3D" id="3.30.420.300">
    <property type="entry name" value="2-keto-3-deoxy-galactonokinase, substrate binding domain"/>
    <property type="match status" value="1"/>
</dbReference>
<dbReference type="InterPro" id="IPR042258">
    <property type="entry name" value="DGOK_N"/>
</dbReference>
<keyword evidence="2" id="KW-1185">Reference proteome</keyword>
<dbReference type="Gene3D" id="3.30.420.310">
    <property type="entry name" value="2-keto-3-deoxy-galactonokinase, C-terminal domain"/>
    <property type="match status" value="1"/>
</dbReference>
<reference evidence="1 2" key="1">
    <citation type="submission" date="2020-10" db="EMBL/GenBank/DDBJ databases">
        <title>Aquamicrobium zhengzhouensis sp. nov., a exopolysaccharide producing bacterium isolated from farmland soil.</title>
        <authorList>
            <person name="Wang X."/>
        </authorList>
    </citation>
    <scope>NUCLEOTIDE SEQUENCE [LARGE SCALE GENOMIC DNA]</scope>
    <source>
        <strain evidence="2">cd-1</strain>
    </source>
</reference>
<evidence type="ECO:0000313" key="2">
    <source>
        <dbReference type="Proteomes" id="UP000601789"/>
    </source>
</evidence>
<evidence type="ECO:0000313" key="1">
    <source>
        <dbReference type="EMBL" id="MBI1619864.1"/>
    </source>
</evidence>
<dbReference type="Proteomes" id="UP000601789">
    <property type="component" value="Unassembled WGS sequence"/>
</dbReference>